<dbReference type="Pfam" id="PF16125">
    <property type="entry name" value="DUF4837"/>
    <property type="match status" value="1"/>
</dbReference>
<dbReference type="AlphaFoldDB" id="A0A2A8CWX6"/>
<evidence type="ECO:0000313" key="1">
    <source>
        <dbReference type="EMBL" id="PEN12888.1"/>
    </source>
</evidence>
<dbReference type="InterPro" id="IPR032286">
    <property type="entry name" value="DUF4837"/>
</dbReference>
<reference evidence="1 2" key="1">
    <citation type="submission" date="2017-10" db="EMBL/GenBank/DDBJ databases">
        <title>Draft genome of Longibacter Salinarum.</title>
        <authorList>
            <person name="Goh K.M."/>
            <person name="Shamsir M.S."/>
            <person name="Lim S.W."/>
        </authorList>
    </citation>
    <scope>NUCLEOTIDE SEQUENCE [LARGE SCALE GENOMIC DNA]</scope>
    <source>
        <strain evidence="1 2">KCTC 52045</strain>
    </source>
</reference>
<dbReference type="Proteomes" id="UP000220102">
    <property type="component" value="Unassembled WGS sequence"/>
</dbReference>
<protein>
    <submittedName>
        <fullName evidence="1">DUF4837 domain-containing protein</fullName>
    </submittedName>
</protein>
<accession>A0A2A8CWX6</accession>
<dbReference type="OrthoDB" id="1115230at2"/>
<keyword evidence="2" id="KW-1185">Reference proteome</keyword>
<proteinExistence type="predicted"/>
<evidence type="ECO:0000313" key="2">
    <source>
        <dbReference type="Proteomes" id="UP000220102"/>
    </source>
</evidence>
<comment type="caution">
    <text evidence="1">The sequence shown here is derived from an EMBL/GenBank/DDBJ whole genome shotgun (WGS) entry which is preliminary data.</text>
</comment>
<name>A0A2A8CWX6_9BACT</name>
<dbReference type="RefSeq" id="WP_098076362.1">
    <property type="nucleotide sequence ID" value="NZ_PDEQ01000006.1"/>
</dbReference>
<sequence length="397" mass="45050">MLIPSRTAPAVVALLVAGFIVSVSLLGCEGDFRPRAVGVEGQVTVVMDSTSWQGPVGEAFRANVAPYINTLPQPERMFDLRQIDLNSQSTYDRVQEQKNVVFIAPLSDSTNEANFLRDRLSSDVREAVQSGRNIVVPRPNLWRKSQRVFYVTAATPEELISTLENQGQQMRDTFQEITLQRMEREMFEKERQFALEDSLLELHDFMVKVQHDYRIASQDTTGPEGSVWLARILSDTRRDLIVHYVEDASPSLITPEWIVSTRDSLTREYIRGNVAGFARIDKRRELDTKEADFLGRYGYQTEGLWHLVADPDSVDIEGDYSNQEYVEMGGGGPFVNYTFYDQPSGRVYMIDGSVFAPTYDKLQFLRQMEVIARTFKTEREVETAPDGEAPAMITSTP</sequence>
<organism evidence="1 2">
    <name type="scientific">Longibacter salinarum</name>
    <dbReference type="NCBI Taxonomy" id="1850348"/>
    <lineage>
        <taxon>Bacteria</taxon>
        <taxon>Pseudomonadati</taxon>
        <taxon>Rhodothermota</taxon>
        <taxon>Rhodothermia</taxon>
        <taxon>Rhodothermales</taxon>
        <taxon>Salisaetaceae</taxon>
        <taxon>Longibacter</taxon>
    </lineage>
</organism>
<gene>
    <name evidence="1" type="ORF">CRI94_12860</name>
</gene>
<dbReference type="EMBL" id="PDEQ01000006">
    <property type="protein sequence ID" value="PEN12888.1"/>
    <property type="molecule type" value="Genomic_DNA"/>
</dbReference>
<dbReference type="PROSITE" id="PS51257">
    <property type="entry name" value="PROKAR_LIPOPROTEIN"/>
    <property type="match status" value="1"/>
</dbReference>